<reference evidence="2" key="1">
    <citation type="submission" date="2013-02" db="EMBL/GenBank/DDBJ databases">
        <authorList>
            <person name="Hughes D."/>
        </authorList>
    </citation>
    <scope>NUCLEOTIDE SEQUENCE</scope>
    <source>
        <strain>Durham</strain>
        <strain evidence="2">NC isolate 2 -- Noor lab</strain>
    </source>
</reference>
<evidence type="ECO:0000313" key="2">
    <source>
        <dbReference type="Proteomes" id="UP000015102"/>
    </source>
</evidence>
<dbReference type="HOGENOM" id="CLU_2203565_0_0_1"/>
<protein>
    <submittedName>
        <fullName evidence="1">Uncharacterized protein</fullName>
    </submittedName>
</protein>
<evidence type="ECO:0000313" key="1">
    <source>
        <dbReference type="EnsemblMetazoa" id="MESCA006998-PA"/>
    </source>
</evidence>
<dbReference type="Proteomes" id="UP000015102">
    <property type="component" value="Unassembled WGS sequence"/>
</dbReference>
<name>T1GTG7_MEGSC</name>
<dbReference type="EMBL" id="CAQQ02393715">
    <property type="status" value="NOT_ANNOTATED_CDS"/>
    <property type="molecule type" value="Genomic_DNA"/>
</dbReference>
<dbReference type="EnsemblMetazoa" id="MESCA006998-RA">
    <property type="protein sequence ID" value="MESCA006998-PA"/>
    <property type="gene ID" value="MESCA006998"/>
</dbReference>
<accession>T1GTG7</accession>
<proteinExistence type="predicted"/>
<reference evidence="1" key="2">
    <citation type="submission" date="2015-06" db="UniProtKB">
        <authorList>
            <consortium name="EnsemblMetazoa"/>
        </authorList>
    </citation>
    <scope>IDENTIFICATION</scope>
</reference>
<organism evidence="1 2">
    <name type="scientific">Megaselia scalaris</name>
    <name type="common">Humpbacked fly</name>
    <name type="synonym">Phora scalaris</name>
    <dbReference type="NCBI Taxonomy" id="36166"/>
    <lineage>
        <taxon>Eukaryota</taxon>
        <taxon>Metazoa</taxon>
        <taxon>Ecdysozoa</taxon>
        <taxon>Arthropoda</taxon>
        <taxon>Hexapoda</taxon>
        <taxon>Insecta</taxon>
        <taxon>Pterygota</taxon>
        <taxon>Neoptera</taxon>
        <taxon>Endopterygota</taxon>
        <taxon>Diptera</taxon>
        <taxon>Brachycera</taxon>
        <taxon>Muscomorpha</taxon>
        <taxon>Platypezoidea</taxon>
        <taxon>Phoridae</taxon>
        <taxon>Megaseliini</taxon>
        <taxon>Megaselia</taxon>
    </lineage>
</organism>
<dbReference type="AlphaFoldDB" id="T1GTG7"/>
<keyword evidence="2" id="KW-1185">Reference proteome</keyword>
<sequence length="108" mass="12675">PEKGTEFRINLPEGFNFTSLKDTDKLPNVIDPATYHVKIFEFLGDEAQFVLITGERCKYRYNSTSENYERQFCWNKPSFCRGNIIRCFQNDGPESLCYDESQDKVTRL</sequence>